<dbReference type="GO" id="GO:0005694">
    <property type="term" value="C:chromosome"/>
    <property type="evidence" value="ECO:0007669"/>
    <property type="project" value="UniProtKB-SubCell"/>
</dbReference>
<evidence type="ECO:0000256" key="1">
    <source>
        <dbReference type="ARBA" id="ARBA00004286"/>
    </source>
</evidence>
<reference evidence="11 12" key="1">
    <citation type="submission" date="2024-11" db="EMBL/GenBank/DDBJ databases">
        <title>Adaptive evolution of stress response genes in parasites aligns with host niche diversity.</title>
        <authorList>
            <person name="Hahn C."/>
            <person name="Resl P."/>
        </authorList>
    </citation>
    <scope>NUCLEOTIDE SEQUENCE [LARGE SCALE GENOMIC DNA]</scope>
    <source>
        <strain evidence="11">EGGRZ-B1_66</strain>
        <tissue evidence="11">Body</tissue>
    </source>
</reference>
<dbReference type="InterPro" id="IPR026570">
    <property type="entry name" value="CCDC86"/>
</dbReference>
<keyword evidence="12" id="KW-1185">Reference proteome</keyword>
<name>A0ABD2QJC5_9PLAT</name>
<evidence type="ECO:0000256" key="8">
    <source>
        <dbReference type="ARBA" id="ARBA00023242"/>
    </source>
</evidence>
<dbReference type="EMBL" id="JBJKFK010000126">
    <property type="protein sequence ID" value="KAL3319550.1"/>
    <property type="molecule type" value="Genomic_DNA"/>
</dbReference>
<evidence type="ECO:0000256" key="3">
    <source>
        <dbReference type="ARBA" id="ARBA00016738"/>
    </source>
</evidence>
<dbReference type="AlphaFoldDB" id="A0ABD2QJC5"/>
<evidence type="ECO:0000313" key="12">
    <source>
        <dbReference type="Proteomes" id="UP001626550"/>
    </source>
</evidence>
<evidence type="ECO:0000256" key="7">
    <source>
        <dbReference type="ARBA" id="ARBA00023054"/>
    </source>
</evidence>
<accession>A0ABD2QJC5</accession>
<protein>
    <recommendedName>
        <fullName evidence="3">Coiled-coil domain-containing protein 86</fullName>
    </recommendedName>
</protein>
<evidence type="ECO:0000256" key="6">
    <source>
        <dbReference type="ARBA" id="ARBA00022934"/>
    </source>
</evidence>
<keyword evidence="4" id="KW-0158">Chromosome</keyword>
<comment type="function">
    <text evidence="9">Required for proper chromosome segregation during mitosis and error-free mitotic progression.</text>
</comment>
<evidence type="ECO:0000313" key="11">
    <source>
        <dbReference type="EMBL" id="KAL3319550.1"/>
    </source>
</evidence>
<proteinExistence type="predicted"/>
<evidence type="ECO:0000256" key="2">
    <source>
        <dbReference type="ARBA" id="ARBA00004604"/>
    </source>
</evidence>
<evidence type="ECO:0000256" key="10">
    <source>
        <dbReference type="SAM" id="MobiDB-lite"/>
    </source>
</evidence>
<keyword evidence="8" id="KW-0539">Nucleus</keyword>
<dbReference type="PANTHER" id="PTHR13557">
    <property type="entry name" value="COILED-COIL DOMAIN-CONTAINING PROTEIN 86"/>
    <property type="match status" value="1"/>
</dbReference>
<comment type="caution">
    <text evidence="11">The sequence shown here is derived from an EMBL/GenBank/DDBJ whole genome shotgun (WGS) entry which is preliminary data.</text>
</comment>
<evidence type="ECO:0000256" key="5">
    <source>
        <dbReference type="ARBA" id="ARBA00022553"/>
    </source>
</evidence>
<feature type="region of interest" description="Disordered" evidence="10">
    <location>
        <begin position="1"/>
        <end position="86"/>
    </location>
</feature>
<feature type="compositionally biased region" description="Basic and acidic residues" evidence="10">
    <location>
        <begin position="43"/>
        <end position="64"/>
    </location>
</feature>
<organism evidence="11 12">
    <name type="scientific">Cichlidogyrus casuarinus</name>
    <dbReference type="NCBI Taxonomy" id="1844966"/>
    <lineage>
        <taxon>Eukaryota</taxon>
        <taxon>Metazoa</taxon>
        <taxon>Spiralia</taxon>
        <taxon>Lophotrochozoa</taxon>
        <taxon>Platyhelminthes</taxon>
        <taxon>Monogenea</taxon>
        <taxon>Monopisthocotylea</taxon>
        <taxon>Dactylogyridea</taxon>
        <taxon>Ancyrocephalidae</taxon>
        <taxon>Cichlidogyrus</taxon>
    </lineage>
</organism>
<feature type="compositionally biased region" description="Basic and acidic residues" evidence="10">
    <location>
        <begin position="71"/>
        <end position="86"/>
    </location>
</feature>
<evidence type="ECO:0000256" key="4">
    <source>
        <dbReference type="ARBA" id="ARBA00022454"/>
    </source>
</evidence>
<evidence type="ECO:0000256" key="9">
    <source>
        <dbReference type="ARBA" id="ARBA00093307"/>
    </source>
</evidence>
<gene>
    <name evidence="11" type="primary">CCDC86</name>
    <name evidence="11" type="ORF">Ciccas_001782</name>
</gene>
<keyword evidence="7" id="KW-0175">Coiled coil</keyword>
<keyword evidence="5" id="KW-0597">Phosphoprotein</keyword>
<dbReference type="Proteomes" id="UP001626550">
    <property type="component" value="Unassembled WGS sequence"/>
</dbReference>
<comment type="subcellular location">
    <subcellularLocation>
        <location evidence="1">Chromosome</location>
    </subcellularLocation>
    <subcellularLocation>
        <location evidence="2">Nucleus</location>
        <location evidence="2">Nucleolus</location>
    </subcellularLocation>
</comment>
<dbReference type="GO" id="GO:0005730">
    <property type="term" value="C:nucleolus"/>
    <property type="evidence" value="ECO:0007669"/>
    <property type="project" value="UniProtKB-SubCell"/>
</dbReference>
<sequence length="114" mass="13894">MSDQINQIRGKPKSGRIWKDVRKQRYSANKQPKGIKKTYQQRMDMKNELQRRRESDKERLEARKAFKREKRQQEQEKRKRKEENIKKAEVVVPIKNLAKIKTMKKSQLRTITTR</sequence>
<dbReference type="PANTHER" id="PTHR13557:SF1">
    <property type="entry name" value="COILED-COIL DOMAIN-CONTAINING PROTEIN 86"/>
    <property type="match status" value="1"/>
</dbReference>
<keyword evidence="6" id="KW-0164">Citrullination</keyword>